<proteinExistence type="inferred from homology"/>
<dbReference type="OrthoDB" id="10069455at2759"/>
<dbReference type="InParanoid" id="A0A6P8RJW6"/>
<protein>
    <recommendedName>
        <fullName evidence="16">G-protein coupled receptor 143</fullName>
    </recommendedName>
</protein>
<evidence type="ECO:0000256" key="12">
    <source>
        <dbReference type="ARBA" id="ARBA00054755"/>
    </source>
</evidence>
<feature type="domain" description="G-protein coupled receptors family 2 profile 2" evidence="18">
    <location>
        <begin position="26"/>
        <end position="317"/>
    </location>
</feature>
<evidence type="ECO:0000256" key="5">
    <source>
        <dbReference type="ARBA" id="ARBA00022989"/>
    </source>
</evidence>
<dbReference type="FunCoup" id="A0A6P8RJW6">
    <property type="interactions" value="139"/>
</dbReference>
<keyword evidence="7 17" id="KW-0472">Membrane</keyword>
<keyword evidence="5 17" id="KW-1133">Transmembrane helix</keyword>
<sequence>MASPRLETFCCLNSDKVTHFVLSFEPWLFNALCLASASLGLLLTVLQLWPKKRESYRKAGLTPFPKPSSSSRILLIICACDLLGCLGIITRSSVWLGAPGFTSNISASNGTDMWPTVFCVGSTVWIQLFYSASFWWLFCYAIDAYLVVRRSAGLSTIVLYHMMTWGLTILLCMEGVALLYYPSVSNCEEGLEHAIPHYVTTYAPLLLVLLVNPVLFRRTVTAVATLLKGRQGIYTENERRLGTEIQIRFFKIMLVFFICWSSNIINEVLLFYLELQPHITGQVLKNVKNAALITWFIMGILNPMQGFLFTLAFYGWTGCDVDLNLWRSESPYESISTSASPENIYTSPNESSLNYPSYMQDAKKAEIGNSQQTDEALSILSEGSEGSILETHTSSEMHDLDDIEANIETLENCKRPKSTVEMSG</sequence>
<dbReference type="RefSeq" id="XP_033804251.1">
    <property type="nucleotide sequence ID" value="XM_033948360.1"/>
</dbReference>
<dbReference type="GO" id="GO:0005765">
    <property type="term" value="C:lysosomal membrane"/>
    <property type="evidence" value="ECO:0007669"/>
    <property type="project" value="UniProtKB-SubCell"/>
</dbReference>
<dbReference type="GO" id="GO:0007166">
    <property type="term" value="P:cell surface receptor signaling pathway"/>
    <property type="evidence" value="ECO:0007669"/>
    <property type="project" value="InterPro"/>
</dbReference>
<evidence type="ECO:0000256" key="9">
    <source>
        <dbReference type="ARBA" id="ARBA00023180"/>
    </source>
</evidence>
<keyword evidence="8 20" id="KW-0675">Receptor</keyword>
<evidence type="ECO:0000256" key="15">
    <source>
        <dbReference type="ARBA" id="ARBA00063198"/>
    </source>
</evidence>
<dbReference type="GO" id="GO:0032438">
    <property type="term" value="P:melanosome organization"/>
    <property type="evidence" value="ECO:0007669"/>
    <property type="project" value="TreeGrafter"/>
</dbReference>
<keyword evidence="11" id="KW-0458">Lysosome</keyword>
<organism evidence="19 20">
    <name type="scientific">Geotrypetes seraphini</name>
    <name type="common">Gaboon caecilian</name>
    <name type="synonym">Caecilia seraphini</name>
    <dbReference type="NCBI Taxonomy" id="260995"/>
    <lineage>
        <taxon>Eukaryota</taxon>
        <taxon>Metazoa</taxon>
        <taxon>Chordata</taxon>
        <taxon>Craniata</taxon>
        <taxon>Vertebrata</taxon>
        <taxon>Euteleostomi</taxon>
        <taxon>Amphibia</taxon>
        <taxon>Gymnophiona</taxon>
        <taxon>Geotrypetes</taxon>
    </lineage>
</organism>
<dbReference type="PRINTS" id="PR00965">
    <property type="entry name" value="OCULARALBNSM"/>
</dbReference>
<keyword evidence="6" id="KW-0297">G-protein coupled receptor</keyword>
<dbReference type="FunFam" id="1.20.1070.10:FF:000144">
    <property type="entry name" value="G protein-coupled receptor 143"/>
    <property type="match status" value="1"/>
</dbReference>
<evidence type="ECO:0000256" key="17">
    <source>
        <dbReference type="SAM" id="Phobius"/>
    </source>
</evidence>
<dbReference type="InterPro" id="IPR017981">
    <property type="entry name" value="GPCR_2-like_7TM"/>
</dbReference>
<feature type="transmembrane region" description="Helical" evidence="17">
    <location>
        <begin position="27"/>
        <end position="49"/>
    </location>
</feature>
<evidence type="ECO:0000256" key="3">
    <source>
        <dbReference type="ARBA" id="ARBA00022475"/>
    </source>
</evidence>
<keyword evidence="4 17" id="KW-0812">Transmembrane</keyword>
<evidence type="ECO:0000256" key="7">
    <source>
        <dbReference type="ARBA" id="ARBA00023136"/>
    </source>
</evidence>
<comment type="subunit">
    <text evidence="15">Interacts with heterotrimeric G(i) proteins. Interacts with ARRB1 and ARRB2. Interacts with MLANA.</text>
</comment>
<dbReference type="KEGG" id="gsh:117362255"/>
<evidence type="ECO:0000313" key="19">
    <source>
        <dbReference type="Proteomes" id="UP000515159"/>
    </source>
</evidence>
<keyword evidence="10" id="KW-0807">Transducer</keyword>
<keyword evidence="9" id="KW-0325">Glycoprotein</keyword>
<keyword evidence="19" id="KW-1185">Reference proteome</keyword>
<comment type="similarity">
    <text evidence="14">Belongs to the G-protein coupled receptor OA family.</text>
</comment>
<dbReference type="Pfam" id="PF02101">
    <property type="entry name" value="Ocular_alb"/>
    <property type="match status" value="1"/>
</dbReference>
<evidence type="ECO:0000256" key="8">
    <source>
        <dbReference type="ARBA" id="ARBA00023170"/>
    </source>
</evidence>
<name>A0A6P8RJW6_GEOSA</name>
<comment type="subcellular location">
    <subcellularLocation>
        <location evidence="2">Apical cell membrane</location>
        <topology evidence="2">Multi-pass membrane protein</topology>
    </subcellularLocation>
    <subcellularLocation>
        <location evidence="1">Lysosome membrane</location>
        <topology evidence="1">Multi-pass membrane protein</topology>
    </subcellularLocation>
    <subcellularLocation>
        <location evidence="13">Melanosome membrane</location>
        <topology evidence="13">Multi-pass membrane protein</topology>
    </subcellularLocation>
</comment>
<feature type="transmembrane region" description="Helical" evidence="17">
    <location>
        <begin position="248"/>
        <end position="273"/>
    </location>
</feature>
<evidence type="ECO:0000256" key="10">
    <source>
        <dbReference type="ARBA" id="ARBA00023224"/>
    </source>
</evidence>
<accession>A0A6P8RJW6</accession>
<dbReference type="GO" id="GO:0035240">
    <property type="term" value="F:dopamine binding"/>
    <property type="evidence" value="ECO:0007669"/>
    <property type="project" value="InterPro"/>
</dbReference>
<evidence type="ECO:0000259" key="18">
    <source>
        <dbReference type="PROSITE" id="PS50261"/>
    </source>
</evidence>
<evidence type="ECO:0000256" key="16">
    <source>
        <dbReference type="ARBA" id="ARBA00070822"/>
    </source>
</evidence>
<dbReference type="SUPFAM" id="SSF81321">
    <property type="entry name" value="Family A G protein-coupled receptor-like"/>
    <property type="match status" value="1"/>
</dbReference>
<evidence type="ECO:0000256" key="6">
    <source>
        <dbReference type="ARBA" id="ARBA00023040"/>
    </source>
</evidence>
<dbReference type="InterPro" id="IPR001414">
    <property type="entry name" value="GPR143"/>
</dbReference>
<dbReference type="GO" id="GO:0072545">
    <property type="term" value="F:L-tyrosine binding"/>
    <property type="evidence" value="ECO:0007669"/>
    <property type="project" value="InterPro"/>
</dbReference>
<feature type="transmembrane region" description="Helical" evidence="17">
    <location>
        <begin position="70"/>
        <end position="89"/>
    </location>
</feature>
<evidence type="ECO:0000256" key="2">
    <source>
        <dbReference type="ARBA" id="ARBA00004424"/>
    </source>
</evidence>
<dbReference type="PANTHER" id="PTHR15177">
    <property type="entry name" value="G-PROTEIN COUPLED RECEPTOR 143"/>
    <property type="match status" value="1"/>
</dbReference>
<dbReference type="GO" id="GO:0033162">
    <property type="term" value="C:melanosome membrane"/>
    <property type="evidence" value="ECO:0007669"/>
    <property type="project" value="UniProtKB-SubCell"/>
</dbReference>
<feature type="transmembrane region" description="Helical" evidence="17">
    <location>
        <begin position="293"/>
        <end position="317"/>
    </location>
</feature>
<evidence type="ECO:0000256" key="4">
    <source>
        <dbReference type="ARBA" id="ARBA00022692"/>
    </source>
</evidence>
<feature type="transmembrane region" description="Helical" evidence="17">
    <location>
        <begin position="158"/>
        <end position="181"/>
    </location>
</feature>
<dbReference type="GO" id="GO:0035643">
    <property type="term" value="F:L-DOPA receptor activity"/>
    <property type="evidence" value="ECO:0007669"/>
    <property type="project" value="TreeGrafter"/>
</dbReference>
<dbReference type="GO" id="GO:0016324">
    <property type="term" value="C:apical plasma membrane"/>
    <property type="evidence" value="ECO:0007669"/>
    <property type="project" value="UniProtKB-SubCell"/>
</dbReference>
<dbReference type="Gene3D" id="1.20.1070.10">
    <property type="entry name" value="Rhodopsin 7-helix transmembrane proteins"/>
    <property type="match status" value="1"/>
</dbReference>
<evidence type="ECO:0000256" key="14">
    <source>
        <dbReference type="ARBA" id="ARBA00061093"/>
    </source>
</evidence>
<evidence type="ECO:0000256" key="11">
    <source>
        <dbReference type="ARBA" id="ARBA00023228"/>
    </source>
</evidence>
<dbReference type="AlphaFoldDB" id="A0A6P8RJW6"/>
<dbReference type="GeneID" id="117362255"/>
<dbReference type="PANTHER" id="PTHR15177:SF2">
    <property type="entry name" value="G-PROTEIN COUPLED RECEPTOR 143"/>
    <property type="match status" value="1"/>
</dbReference>
<dbReference type="CTD" id="4935"/>
<dbReference type="Proteomes" id="UP000515159">
    <property type="component" value="Chromosome 6"/>
</dbReference>
<dbReference type="GO" id="GO:0050848">
    <property type="term" value="P:regulation of calcium-mediated signaling"/>
    <property type="evidence" value="ECO:0007669"/>
    <property type="project" value="TreeGrafter"/>
</dbReference>
<evidence type="ECO:0000256" key="13">
    <source>
        <dbReference type="ARBA" id="ARBA00060435"/>
    </source>
</evidence>
<feature type="transmembrane region" description="Helical" evidence="17">
    <location>
        <begin position="201"/>
        <end position="227"/>
    </location>
</feature>
<feature type="transmembrane region" description="Helical" evidence="17">
    <location>
        <begin position="124"/>
        <end position="146"/>
    </location>
</feature>
<evidence type="ECO:0000256" key="1">
    <source>
        <dbReference type="ARBA" id="ARBA00004155"/>
    </source>
</evidence>
<gene>
    <name evidence="20" type="primary">GPR143</name>
</gene>
<reference evidence="20" key="1">
    <citation type="submission" date="2025-08" db="UniProtKB">
        <authorList>
            <consortium name="RefSeq"/>
        </authorList>
    </citation>
    <scope>IDENTIFICATION</scope>
</reference>
<dbReference type="PROSITE" id="PS50261">
    <property type="entry name" value="G_PROTEIN_RECEP_F2_4"/>
    <property type="match status" value="1"/>
</dbReference>
<keyword evidence="3" id="KW-1003">Cell membrane</keyword>
<comment type="function">
    <text evidence="12">Receptor for tyrosine, L-DOPA and dopamine. After binding to L-DOPA, stimulates Ca(2+) influx into the cytoplasm, increases secretion of the neurotrophic factor SERPINF1 and relocalizes beta arrestin at the plasma membrane; this ligand-dependent signaling occurs through a G(q)-mediated pathway in melanocytic cells. Its activity is mediated by G proteins which activate the phosphoinositide signaling pathway. Also plays a role as an intracellular G protein-coupled receptor involved in melanosome biogenesis, organization and transport.</text>
</comment>
<dbReference type="GO" id="GO:0072544">
    <property type="term" value="F:L-DOPA binding"/>
    <property type="evidence" value="ECO:0007669"/>
    <property type="project" value="InterPro"/>
</dbReference>
<evidence type="ECO:0000313" key="20">
    <source>
        <dbReference type="RefSeq" id="XP_033804251.1"/>
    </source>
</evidence>